<comment type="caution">
    <text evidence="3">The sequence shown here is derived from an EMBL/GenBank/DDBJ whole genome shotgun (WGS) entry which is preliminary data.</text>
</comment>
<keyword evidence="4" id="KW-1185">Reference proteome</keyword>
<proteinExistence type="predicted"/>
<dbReference type="Proteomes" id="UP001595850">
    <property type="component" value="Unassembled WGS sequence"/>
</dbReference>
<feature type="signal peptide" evidence="1">
    <location>
        <begin position="1"/>
        <end position="26"/>
    </location>
</feature>
<organism evidence="3 4">
    <name type="scientific">Planomonospora corallina</name>
    <dbReference type="NCBI Taxonomy" id="1806052"/>
    <lineage>
        <taxon>Bacteria</taxon>
        <taxon>Bacillati</taxon>
        <taxon>Actinomycetota</taxon>
        <taxon>Actinomycetes</taxon>
        <taxon>Streptosporangiales</taxon>
        <taxon>Streptosporangiaceae</taxon>
        <taxon>Planomonospora</taxon>
    </lineage>
</organism>
<dbReference type="RefSeq" id="WP_377286910.1">
    <property type="nucleotide sequence ID" value="NZ_JBHSBM010000013.1"/>
</dbReference>
<evidence type="ECO:0000259" key="2">
    <source>
        <dbReference type="Pfam" id="PF01345"/>
    </source>
</evidence>
<feature type="chain" id="PRO_5045180484" description="DUF11 domain-containing protein" evidence="1">
    <location>
        <begin position="27"/>
        <end position="183"/>
    </location>
</feature>
<accession>A0ABV8I3I8</accession>
<name>A0ABV8I3I8_9ACTN</name>
<keyword evidence="1" id="KW-0732">Signal</keyword>
<evidence type="ECO:0000313" key="3">
    <source>
        <dbReference type="EMBL" id="MFC4058609.1"/>
    </source>
</evidence>
<dbReference type="Pfam" id="PF01345">
    <property type="entry name" value="DUF11"/>
    <property type="match status" value="1"/>
</dbReference>
<feature type="domain" description="DUF11" evidence="2">
    <location>
        <begin position="55"/>
        <end position="151"/>
    </location>
</feature>
<sequence>MRRPLTALAAFAMAGGLLLAPQTANAQTAGVTPPVAGVQETPPLSPLKVTAYYPRRVYAGRTITYTLKIKNVGKWYTDIAYVAGETPKQAYKVRVTGPKGSYCEADADKREIGCLLDRLDAGESATVKVKVWLRSSARGTATAEFASASIDVPAGGIDTLDMYGLETGVDLKYVKVKTKIVRR</sequence>
<protein>
    <recommendedName>
        <fullName evidence="2">DUF11 domain-containing protein</fullName>
    </recommendedName>
</protein>
<evidence type="ECO:0000313" key="4">
    <source>
        <dbReference type="Proteomes" id="UP001595850"/>
    </source>
</evidence>
<gene>
    <name evidence="3" type="ORF">ACFOWE_09910</name>
</gene>
<dbReference type="InterPro" id="IPR001434">
    <property type="entry name" value="OmcB-like_DUF11"/>
</dbReference>
<dbReference type="EMBL" id="JBHSBM010000013">
    <property type="protein sequence ID" value="MFC4058609.1"/>
    <property type="molecule type" value="Genomic_DNA"/>
</dbReference>
<evidence type="ECO:0000256" key="1">
    <source>
        <dbReference type="SAM" id="SignalP"/>
    </source>
</evidence>
<reference evidence="4" key="1">
    <citation type="journal article" date="2019" name="Int. J. Syst. Evol. Microbiol.">
        <title>The Global Catalogue of Microorganisms (GCM) 10K type strain sequencing project: providing services to taxonomists for standard genome sequencing and annotation.</title>
        <authorList>
            <consortium name="The Broad Institute Genomics Platform"/>
            <consortium name="The Broad Institute Genome Sequencing Center for Infectious Disease"/>
            <person name="Wu L."/>
            <person name="Ma J."/>
        </authorList>
    </citation>
    <scope>NUCLEOTIDE SEQUENCE [LARGE SCALE GENOMIC DNA]</scope>
    <source>
        <strain evidence="4">TBRC 4489</strain>
    </source>
</reference>